<evidence type="ECO:0000313" key="1">
    <source>
        <dbReference type="EMBL" id="KAL1205506.1"/>
    </source>
</evidence>
<organism evidence="1 2">
    <name type="scientific">Cardamine amara subsp. amara</name>
    <dbReference type="NCBI Taxonomy" id="228776"/>
    <lineage>
        <taxon>Eukaryota</taxon>
        <taxon>Viridiplantae</taxon>
        <taxon>Streptophyta</taxon>
        <taxon>Embryophyta</taxon>
        <taxon>Tracheophyta</taxon>
        <taxon>Spermatophyta</taxon>
        <taxon>Magnoliopsida</taxon>
        <taxon>eudicotyledons</taxon>
        <taxon>Gunneridae</taxon>
        <taxon>Pentapetalae</taxon>
        <taxon>rosids</taxon>
        <taxon>malvids</taxon>
        <taxon>Brassicales</taxon>
        <taxon>Brassicaceae</taxon>
        <taxon>Cardamineae</taxon>
        <taxon>Cardamine</taxon>
    </lineage>
</organism>
<evidence type="ECO:0000313" key="2">
    <source>
        <dbReference type="Proteomes" id="UP001558713"/>
    </source>
</evidence>
<accession>A0ABD1AHD8</accession>
<gene>
    <name evidence="1" type="ORF">V5N11_026690</name>
</gene>
<dbReference type="AlphaFoldDB" id="A0ABD1AHD8"/>
<sequence>MDQIILVCGNWIFEKKRWLFVIDNKRGCRILESNRQTSYDDCIRMVCADFALDNRVCDVVLSNKLSKKLSQQFAGDTPPVFISNSRQLHAFLGQLQKDTVRLCVKVKKKVMVESNRNGNKRPRNDLDGTVSEDEDQGYCIHITGLNRHRVFV</sequence>
<comment type="caution">
    <text evidence="1">The sequence shown here is derived from an EMBL/GenBank/DDBJ whole genome shotgun (WGS) entry which is preliminary data.</text>
</comment>
<proteinExistence type="predicted"/>
<name>A0ABD1AHD8_CARAN</name>
<dbReference type="EMBL" id="JBANAX010000516">
    <property type="protein sequence ID" value="KAL1205506.1"/>
    <property type="molecule type" value="Genomic_DNA"/>
</dbReference>
<dbReference type="Proteomes" id="UP001558713">
    <property type="component" value="Unassembled WGS sequence"/>
</dbReference>
<reference evidence="1 2" key="1">
    <citation type="submission" date="2024-04" db="EMBL/GenBank/DDBJ databases">
        <title>Genome assembly C_amara_ONT_v2.</title>
        <authorList>
            <person name="Yant L."/>
            <person name="Moore C."/>
            <person name="Slenker M."/>
        </authorList>
    </citation>
    <scope>NUCLEOTIDE SEQUENCE [LARGE SCALE GENOMIC DNA]</scope>
    <source>
        <tissue evidence="1">Leaf</tissue>
    </source>
</reference>
<protein>
    <submittedName>
        <fullName evidence="1">Uncharacterized protein</fullName>
    </submittedName>
</protein>
<keyword evidence="2" id="KW-1185">Reference proteome</keyword>